<gene>
    <name evidence="2" type="ORF">HELGO_WM33053</name>
</gene>
<evidence type="ECO:0000259" key="1">
    <source>
        <dbReference type="Pfam" id="PF01637"/>
    </source>
</evidence>
<dbReference type="PANTHER" id="PTHR34704">
    <property type="entry name" value="ATPASE"/>
    <property type="match status" value="1"/>
</dbReference>
<name>A0A6S6SLR4_9BACT</name>
<dbReference type="SUPFAM" id="SSF52540">
    <property type="entry name" value="P-loop containing nucleoside triphosphate hydrolases"/>
    <property type="match status" value="1"/>
</dbReference>
<organism evidence="2">
    <name type="scientific">uncultured Sulfurovum sp</name>
    <dbReference type="NCBI Taxonomy" id="269237"/>
    <lineage>
        <taxon>Bacteria</taxon>
        <taxon>Pseudomonadati</taxon>
        <taxon>Campylobacterota</taxon>
        <taxon>Epsilonproteobacteria</taxon>
        <taxon>Campylobacterales</taxon>
        <taxon>Sulfurovaceae</taxon>
        <taxon>Sulfurovum</taxon>
        <taxon>environmental samples</taxon>
    </lineage>
</organism>
<accession>A0A6S6SLR4</accession>
<dbReference type="GO" id="GO:0005524">
    <property type="term" value="F:ATP binding"/>
    <property type="evidence" value="ECO:0007669"/>
    <property type="project" value="InterPro"/>
</dbReference>
<protein>
    <submittedName>
        <fullName evidence="2">Archaeal ATPase, fused to C-terminal DUF234 domain</fullName>
    </submittedName>
</protein>
<proteinExistence type="predicted"/>
<reference evidence="2" key="1">
    <citation type="submission" date="2020-01" db="EMBL/GenBank/DDBJ databases">
        <authorList>
            <person name="Meier V. D."/>
            <person name="Meier V D."/>
        </authorList>
    </citation>
    <scope>NUCLEOTIDE SEQUENCE</scope>
    <source>
        <strain evidence="2">HLG_WM_MAG_02</strain>
    </source>
</reference>
<feature type="domain" description="ATPase" evidence="1">
    <location>
        <begin position="4"/>
        <end position="183"/>
    </location>
</feature>
<dbReference type="InterPro" id="IPR011579">
    <property type="entry name" value="ATPase_dom"/>
</dbReference>
<feature type="non-terminal residue" evidence="2">
    <location>
        <position position="201"/>
    </location>
</feature>
<dbReference type="EMBL" id="CACVAZ010000030">
    <property type="protein sequence ID" value="CAA6806166.1"/>
    <property type="molecule type" value="Genomic_DNA"/>
</dbReference>
<dbReference type="Gene3D" id="3.40.50.300">
    <property type="entry name" value="P-loop containing nucleotide triphosphate hydrolases"/>
    <property type="match status" value="1"/>
</dbReference>
<evidence type="ECO:0000313" key="2">
    <source>
        <dbReference type="EMBL" id="CAA6806166.1"/>
    </source>
</evidence>
<dbReference type="PANTHER" id="PTHR34704:SF1">
    <property type="entry name" value="ATPASE"/>
    <property type="match status" value="1"/>
</dbReference>
<dbReference type="AlphaFoldDB" id="A0A6S6SLR4"/>
<sequence length="201" mass="23108">MIGRAKELVILNEALTSDRAEMIVVYGRRRVGKTYMIEEFYNRPNCCLVSLIGQSGANMSTQLSNAKNRLLDKHGIACNEAKNWSELFDGIKNYHQSIKNEHENFVLFIDELPWIATARSGFVGALSYIWNSYFEKHQNVTVVLCGSAASWMVKKVIEEKGGLHQRITRQIPLYPFNLQESEAYLKERGFHYLSRKEIVDV</sequence>
<dbReference type="InterPro" id="IPR027417">
    <property type="entry name" value="P-loop_NTPase"/>
</dbReference>
<dbReference type="Pfam" id="PF01637">
    <property type="entry name" value="ATPase_2"/>
    <property type="match status" value="1"/>
</dbReference>